<feature type="transmembrane region" description="Helical" evidence="9">
    <location>
        <begin position="743"/>
        <end position="762"/>
    </location>
</feature>
<keyword evidence="5 9" id="KW-1133">Transmembrane helix</keyword>
<evidence type="ECO:0000256" key="1">
    <source>
        <dbReference type="ARBA" id="ARBA00004651"/>
    </source>
</evidence>
<keyword evidence="4 9" id="KW-0812">Transmembrane</keyword>
<dbReference type="RefSeq" id="WP_214441127.1">
    <property type="nucleotide sequence ID" value="NZ_JAECZB010000084.1"/>
</dbReference>
<keyword evidence="3" id="KW-1003">Cell membrane</keyword>
<feature type="compositionally biased region" description="Polar residues" evidence="8">
    <location>
        <begin position="354"/>
        <end position="390"/>
    </location>
</feature>
<evidence type="ECO:0000256" key="8">
    <source>
        <dbReference type="SAM" id="MobiDB-lite"/>
    </source>
</evidence>
<feature type="transmembrane region" description="Helical" evidence="9">
    <location>
        <begin position="676"/>
        <end position="698"/>
    </location>
</feature>
<feature type="domain" description="EamA" evidence="10">
    <location>
        <begin position="646"/>
        <end position="784"/>
    </location>
</feature>
<gene>
    <name evidence="11" type="ORF">I8751_21580</name>
</gene>
<comment type="caution">
    <text evidence="11">The sequence shown here is derived from an EMBL/GenBank/DDBJ whole genome shotgun (WGS) entry which is preliminary data.</text>
</comment>
<evidence type="ECO:0000256" key="6">
    <source>
        <dbReference type="ARBA" id="ARBA00023136"/>
    </source>
</evidence>
<feature type="coiled-coil region" evidence="7">
    <location>
        <begin position="33"/>
        <end position="81"/>
    </location>
</feature>
<dbReference type="InterPro" id="IPR037185">
    <property type="entry name" value="EmrE-like"/>
</dbReference>
<evidence type="ECO:0000256" key="5">
    <source>
        <dbReference type="ARBA" id="ARBA00022989"/>
    </source>
</evidence>
<feature type="compositionally biased region" description="Polar residues" evidence="8">
    <location>
        <begin position="268"/>
        <end position="287"/>
    </location>
</feature>
<accession>A0A8J7HGJ9</accession>
<evidence type="ECO:0000256" key="4">
    <source>
        <dbReference type="ARBA" id="ARBA00022692"/>
    </source>
</evidence>
<evidence type="ECO:0000256" key="2">
    <source>
        <dbReference type="ARBA" id="ARBA00007362"/>
    </source>
</evidence>
<dbReference type="InterPro" id="IPR000620">
    <property type="entry name" value="EamA_dom"/>
</dbReference>
<feature type="transmembrane region" description="Helical" evidence="9">
    <location>
        <begin position="710"/>
        <end position="731"/>
    </location>
</feature>
<sequence>MGRFEKRPDTPRVRGDLSRSAETALWAVVEDLEHLQQNVLRSLQEDIKKLQTEKSRLSEDIQQLIDEKEHLLQVRQITEQQVLIRQLAEALAKHISSQLQSSLTALASQAKERDSNERSVLKSAETPFNYVEENNKNVEKLLGTLDDNLTIAFNSLQQEVKNYQSSFSQQLSRMHGQQQEGEAILEELISQLRKQLTKTITEPPEVAPLEETRQFAQRGEPPEVRLEGNPPDDFSLQATGSPRLNLSAEPVVQTTPPTVLQPQVTQVSPSTVLQPTEQQPDSPQKTSTESKLKEERRSFNESTSVIPKDLAEIGSESPSATPPQLSEITLSSTKGNDAEPTSVIPKNLAEKNSESSPATPPQLSKRTLSSLKESATKITPDLSQSSIESSLTREKVNEPISLTSKDLSEKGNKSLTSKKNNTEPISVLNRDLSQSNTNSAPAPKQKATPSSPKSRSSSALSPIQIGFLLVVLSTVVSSLYNVAIKDMFHRGYEIAGVVEERLISATLGNIMLILTLRLLVVVPLMVLLAPMMYPQVWQDLQNLVRSTRGNPGSGNGRNQRIFQLSIASGCFLFLSQVLIYFALGQVAAGMAIALFFVYPLVSAVLSWLLFRDRPGMFRAAAIGSIFCGELLILAGAVNTGIADISLGSITAIFAGVAFACYVILTRICAAKLHPVSFTLINFATMLALSFIFLMLPLPSDWSLVVDPSKLLEIVLSAFILGVLTLLSYVFNHIGIGKLGASRAAIIGTGVPILTVIFAGLMIQETLEFMQILGVLFVTFGAAAFSFEKMRNQVKLPSSES</sequence>
<reference evidence="11 12" key="1">
    <citation type="journal article" date="2021" name="Int. J. Syst. Evol. Microbiol.">
        <title>Amazonocrinis nigriterrae gen. nov., sp. nov., Atlanticothrix silvestris gen. nov., sp. nov. and Dendronalium phyllosphericum gen. nov., sp. nov., nostocacean cyanobacteria from Brazilian environments.</title>
        <authorList>
            <person name="Alvarenga D.O."/>
            <person name="Andreote A.P.D."/>
            <person name="Branco L.H.Z."/>
            <person name="Delbaje E."/>
            <person name="Cruz R.B."/>
            <person name="Varani A.M."/>
            <person name="Fiore M.F."/>
        </authorList>
    </citation>
    <scope>NUCLEOTIDE SEQUENCE [LARGE SCALE GENOMIC DNA]</scope>
    <source>
        <strain evidence="11 12">CENA357</strain>
    </source>
</reference>
<comment type="similarity">
    <text evidence="2">Belongs to the EamA transporter family.</text>
</comment>
<dbReference type="Proteomes" id="UP000599391">
    <property type="component" value="Unassembled WGS sequence"/>
</dbReference>
<feature type="compositionally biased region" description="Low complexity" evidence="8">
    <location>
        <begin position="449"/>
        <end position="458"/>
    </location>
</feature>
<comment type="subcellular location">
    <subcellularLocation>
        <location evidence="1">Cell membrane</location>
        <topology evidence="1">Multi-pass membrane protein</topology>
    </subcellularLocation>
</comment>
<dbReference type="AlphaFoldDB" id="A0A8J7HGJ9"/>
<feature type="compositionally biased region" description="Low complexity" evidence="8">
    <location>
        <begin position="255"/>
        <end position="267"/>
    </location>
</feature>
<keyword evidence="6 9" id="KW-0472">Membrane</keyword>
<evidence type="ECO:0000313" key="12">
    <source>
        <dbReference type="Proteomes" id="UP000599391"/>
    </source>
</evidence>
<protein>
    <submittedName>
        <fullName evidence="11">EamA family transporter</fullName>
    </submittedName>
</protein>
<organism evidence="11 12">
    <name type="scientific">Atlanticothrix silvestris CENA357</name>
    <dbReference type="NCBI Taxonomy" id="1725252"/>
    <lineage>
        <taxon>Bacteria</taxon>
        <taxon>Bacillati</taxon>
        <taxon>Cyanobacteriota</taxon>
        <taxon>Cyanophyceae</taxon>
        <taxon>Nostocales</taxon>
        <taxon>Nodulariaceae</taxon>
        <taxon>Atlanticothrix</taxon>
        <taxon>Atlanticothrix silvestris</taxon>
    </lineage>
</organism>
<feature type="compositionally biased region" description="Polar residues" evidence="8">
    <location>
        <begin position="413"/>
        <end position="424"/>
    </location>
</feature>
<feature type="compositionally biased region" description="Basic and acidic residues" evidence="8">
    <location>
        <begin position="288"/>
        <end position="299"/>
    </location>
</feature>
<feature type="transmembrane region" description="Helical" evidence="9">
    <location>
        <begin position="768"/>
        <end position="786"/>
    </location>
</feature>
<dbReference type="EMBL" id="JAECZB010000084">
    <property type="protein sequence ID" value="MBH8554892.1"/>
    <property type="molecule type" value="Genomic_DNA"/>
</dbReference>
<feature type="transmembrane region" description="Helical" evidence="9">
    <location>
        <begin position="503"/>
        <end position="528"/>
    </location>
</feature>
<name>A0A8J7HGJ9_9CYAN</name>
<evidence type="ECO:0000256" key="3">
    <source>
        <dbReference type="ARBA" id="ARBA00022475"/>
    </source>
</evidence>
<dbReference type="PANTHER" id="PTHR42920:SF5">
    <property type="entry name" value="EAMA DOMAIN-CONTAINING PROTEIN"/>
    <property type="match status" value="1"/>
</dbReference>
<evidence type="ECO:0000259" key="10">
    <source>
        <dbReference type="Pfam" id="PF00892"/>
    </source>
</evidence>
<keyword evidence="12" id="KW-1185">Reference proteome</keyword>
<feature type="transmembrane region" description="Helical" evidence="9">
    <location>
        <begin position="617"/>
        <end position="638"/>
    </location>
</feature>
<feature type="transmembrane region" description="Helical" evidence="9">
    <location>
        <begin position="589"/>
        <end position="610"/>
    </location>
</feature>
<dbReference type="InterPro" id="IPR051258">
    <property type="entry name" value="Diverse_Substrate_Transporter"/>
</dbReference>
<dbReference type="SUPFAM" id="SSF103481">
    <property type="entry name" value="Multidrug resistance efflux transporter EmrE"/>
    <property type="match status" value="2"/>
</dbReference>
<proteinExistence type="inferred from homology"/>
<feature type="compositionally biased region" description="Polar residues" evidence="8">
    <location>
        <begin position="431"/>
        <end position="440"/>
    </location>
</feature>
<dbReference type="Pfam" id="PF00892">
    <property type="entry name" value="EamA"/>
    <property type="match status" value="1"/>
</dbReference>
<keyword evidence="7" id="KW-0175">Coiled coil</keyword>
<feature type="region of interest" description="Disordered" evidence="8">
    <location>
        <begin position="201"/>
        <end position="240"/>
    </location>
</feature>
<feature type="transmembrane region" description="Helical" evidence="9">
    <location>
        <begin position="644"/>
        <end position="664"/>
    </location>
</feature>
<evidence type="ECO:0000313" key="11">
    <source>
        <dbReference type="EMBL" id="MBH8554892.1"/>
    </source>
</evidence>
<evidence type="ECO:0000256" key="7">
    <source>
        <dbReference type="SAM" id="Coils"/>
    </source>
</evidence>
<feature type="compositionally biased region" description="Polar residues" evidence="8">
    <location>
        <begin position="316"/>
        <end position="335"/>
    </location>
</feature>
<feature type="transmembrane region" description="Helical" evidence="9">
    <location>
        <begin position="463"/>
        <end position="483"/>
    </location>
</feature>
<dbReference type="PANTHER" id="PTHR42920">
    <property type="entry name" value="OS03G0707200 PROTEIN-RELATED"/>
    <property type="match status" value="1"/>
</dbReference>
<dbReference type="GO" id="GO:0005886">
    <property type="term" value="C:plasma membrane"/>
    <property type="evidence" value="ECO:0007669"/>
    <property type="project" value="UniProtKB-SubCell"/>
</dbReference>
<evidence type="ECO:0000256" key="9">
    <source>
        <dbReference type="SAM" id="Phobius"/>
    </source>
</evidence>
<feature type="region of interest" description="Disordered" evidence="8">
    <location>
        <begin position="255"/>
        <end position="458"/>
    </location>
</feature>